<dbReference type="EMBL" id="SKBN01000162">
    <property type="protein sequence ID" value="TGJ81556.1"/>
    <property type="molecule type" value="Genomic_DNA"/>
</dbReference>
<dbReference type="OrthoDB" id="5429716at2759"/>
<feature type="transmembrane region" description="Helical" evidence="6">
    <location>
        <begin position="225"/>
        <end position="248"/>
    </location>
</feature>
<keyword evidence="2 6" id="KW-0812">Transmembrane</keyword>
<comment type="caution">
    <text evidence="7">The sequence shown here is derived from an EMBL/GenBank/DDBJ whole genome shotgun (WGS) entry which is preliminary data.</text>
</comment>
<evidence type="ECO:0000256" key="2">
    <source>
        <dbReference type="ARBA" id="ARBA00022692"/>
    </source>
</evidence>
<comment type="subcellular location">
    <subcellularLocation>
        <location evidence="1">Membrane</location>
        <topology evidence="1">Single-pass membrane protein</topology>
    </subcellularLocation>
</comment>
<dbReference type="GO" id="GO:0071944">
    <property type="term" value="C:cell periphery"/>
    <property type="evidence" value="ECO:0007669"/>
    <property type="project" value="UniProtKB-ARBA"/>
</dbReference>
<gene>
    <name evidence="7" type="ORF">E0Z10_g7199</name>
</gene>
<dbReference type="Proteomes" id="UP000297716">
    <property type="component" value="Unassembled WGS sequence"/>
</dbReference>
<evidence type="ECO:0000313" key="7">
    <source>
        <dbReference type="EMBL" id="TGJ81556.1"/>
    </source>
</evidence>
<dbReference type="InterPro" id="IPR051694">
    <property type="entry name" value="Immunoregulatory_rcpt-like"/>
</dbReference>
<keyword evidence="3 6" id="KW-1133">Transmembrane helix</keyword>
<sequence>MATPVISGTTRTNLGPLTTNTWTYTCTEVIQQCSSCGVGWAAQTCIKGVVTDNQECWPPRATNVPATTDALLGWGVYSPGIVCPGGYTSAAAGTHGGSYNFDFDYPLTAGETAMGCCPIGGFSPIQDPRGIQTCVQFKPTTSFLVGSCGTDGPAFTPFSVGGTLDSTQYNSFSVSAPFLQVVYQASDLPATSTNSSSTSSTSTPTTQPSGQTSEISKSSGLSTGATAGIAVGVVLGAIFIATAAFCIWRTRRRRGATVLPQQDAEFVHSGYKPFGPVGSAPGYNNFGMGAVPPGVVPVNPNYPAELANPVPPAELGPSYR</sequence>
<keyword evidence="4 6" id="KW-0472">Membrane</keyword>
<accession>A0A4Z0YVR3</accession>
<proteinExistence type="predicted"/>
<feature type="region of interest" description="Disordered" evidence="5">
    <location>
        <begin position="191"/>
        <end position="220"/>
    </location>
</feature>
<reference evidence="7 8" key="1">
    <citation type="submission" date="2019-03" db="EMBL/GenBank/DDBJ databases">
        <title>Draft genome sequence of Xylaria hypoxylon DSM 108379, a ubiquitous saprotrophic-parasitic fungi on hardwood.</title>
        <authorList>
            <person name="Buettner E."/>
            <person name="Leonhardt S."/>
            <person name="Gebauer A.M."/>
            <person name="Liers C."/>
            <person name="Hofrichter M."/>
            <person name="Kellner H."/>
        </authorList>
    </citation>
    <scope>NUCLEOTIDE SEQUENCE [LARGE SCALE GENOMIC DNA]</scope>
    <source>
        <strain evidence="7 8">DSM 108379</strain>
    </source>
</reference>
<keyword evidence="8" id="KW-1185">Reference proteome</keyword>
<evidence type="ECO:0000256" key="3">
    <source>
        <dbReference type="ARBA" id="ARBA00022989"/>
    </source>
</evidence>
<name>A0A4Z0YVR3_9PEZI</name>
<protein>
    <submittedName>
        <fullName evidence="7">Uncharacterized protein</fullName>
    </submittedName>
</protein>
<evidence type="ECO:0000256" key="1">
    <source>
        <dbReference type="ARBA" id="ARBA00004167"/>
    </source>
</evidence>
<evidence type="ECO:0000256" key="6">
    <source>
        <dbReference type="SAM" id="Phobius"/>
    </source>
</evidence>
<evidence type="ECO:0000313" key="8">
    <source>
        <dbReference type="Proteomes" id="UP000297716"/>
    </source>
</evidence>
<dbReference type="GO" id="GO:0016020">
    <property type="term" value="C:membrane"/>
    <property type="evidence" value="ECO:0007669"/>
    <property type="project" value="UniProtKB-SubCell"/>
</dbReference>
<dbReference type="AlphaFoldDB" id="A0A4Z0YVR3"/>
<dbReference type="PANTHER" id="PTHR15549">
    <property type="entry name" value="PAIRED IMMUNOGLOBULIN-LIKE TYPE 2 RECEPTOR"/>
    <property type="match status" value="1"/>
</dbReference>
<feature type="compositionally biased region" description="Low complexity" evidence="5">
    <location>
        <begin position="191"/>
        <end position="213"/>
    </location>
</feature>
<dbReference type="STRING" id="37992.A0A4Z0YVR3"/>
<evidence type="ECO:0000256" key="5">
    <source>
        <dbReference type="SAM" id="MobiDB-lite"/>
    </source>
</evidence>
<organism evidence="7 8">
    <name type="scientific">Xylaria hypoxylon</name>
    <dbReference type="NCBI Taxonomy" id="37992"/>
    <lineage>
        <taxon>Eukaryota</taxon>
        <taxon>Fungi</taxon>
        <taxon>Dikarya</taxon>
        <taxon>Ascomycota</taxon>
        <taxon>Pezizomycotina</taxon>
        <taxon>Sordariomycetes</taxon>
        <taxon>Xylariomycetidae</taxon>
        <taxon>Xylariales</taxon>
        <taxon>Xylariaceae</taxon>
        <taxon>Xylaria</taxon>
    </lineage>
</organism>
<evidence type="ECO:0000256" key="4">
    <source>
        <dbReference type="ARBA" id="ARBA00023136"/>
    </source>
</evidence>